<dbReference type="InterPro" id="IPR035513">
    <property type="entry name" value="Invertase/methylesterase_inhib"/>
</dbReference>
<evidence type="ECO:0000313" key="1">
    <source>
        <dbReference type="EMBL" id="RYQ94823.1"/>
    </source>
</evidence>
<dbReference type="Gene3D" id="1.20.140.40">
    <property type="entry name" value="Invertase/pectin methylesterase inhibitor family protein"/>
    <property type="match status" value="1"/>
</dbReference>
<gene>
    <name evidence="1" type="ORF">Ahy_B08g089767</name>
</gene>
<dbReference type="STRING" id="3818.A0A444XYT4"/>
<protein>
    <submittedName>
        <fullName evidence="1">Uncharacterized protein</fullName>
    </submittedName>
</protein>
<name>A0A444XYT4_ARAHY</name>
<accession>A0A444XYT4</accession>
<evidence type="ECO:0000313" key="2">
    <source>
        <dbReference type="Proteomes" id="UP000289738"/>
    </source>
</evidence>
<dbReference type="PANTHER" id="PTHR31890">
    <property type="entry name" value="PLANT INVERTASE/PECTIN METHYLESTERASE INHIBITOR SUPERFAMILY PROTEIN"/>
    <property type="match status" value="1"/>
</dbReference>
<organism evidence="1 2">
    <name type="scientific">Arachis hypogaea</name>
    <name type="common">Peanut</name>
    <dbReference type="NCBI Taxonomy" id="3818"/>
    <lineage>
        <taxon>Eukaryota</taxon>
        <taxon>Viridiplantae</taxon>
        <taxon>Streptophyta</taxon>
        <taxon>Embryophyta</taxon>
        <taxon>Tracheophyta</taxon>
        <taxon>Spermatophyta</taxon>
        <taxon>Magnoliopsida</taxon>
        <taxon>eudicotyledons</taxon>
        <taxon>Gunneridae</taxon>
        <taxon>Pentapetalae</taxon>
        <taxon>rosids</taxon>
        <taxon>fabids</taxon>
        <taxon>Fabales</taxon>
        <taxon>Fabaceae</taxon>
        <taxon>Papilionoideae</taxon>
        <taxon>50 kb inversion clade</taxon>
        <taxon>dalbergioids sensu lato</taxon>
        <taxon>Dalbergieae</taxon>
        <taxon>Pterocarpus clade</taxon>
        <taxon>Arachis</taxon>
    </lineage>
</organism>
<reference evidence="1 2" key="1">
    <citation type="submission" date="2019-01" db="EMBL/GenBank/DDBJ databases">
        <title>Sequencing of cultivated peanut Arachis hypogaea provides insights into genome evolution and oil improvement.</title>
        <authorList>
            <person name="Chen X."/>
        </authorList>
    </citation>
    <scope>NUCLEOTIDE SEQUENCE [LARGE SCALE GENOMIC DNA]</scope>
    <source>
        <strain evidence="2">cv. Fuhuasheng</strain>
        <tissue evidence="1">Leaves</tissue>
    </source>
</reference>
<dbReference type="EMBL" id="SDMP01000018">
    <property type="protein sequence ID" value="RYQ94823.1"/>
    <property type="molecule type" value="Genomic_DNA"/>
</dbReference>
<comment type="caution">
    <text evidence="1">The sequence shown here is derived from an EMBL/GenBank/DDBJ whole genome shotgun (WGS) entry which is preliminary data.</text>
</comment>
<proteinExistence type="predicted"/>
<keyword evidence="2" id="KW-1185">Reference proteome</keyword>
<sequence length="132" mass="14217">MDIMKSNPKMLSAKNIVQLSQAILELGMNKGNEGQKFLTELAKKSKSLALQQCAGFDYDSVVGSFKSALGEIKEDPMTANYDAKVASDGPDTCDKGMANEKIVNPAITELSKEIRLLSGIAFAATNFIPNKN</sequence>
<dbReference type="SUPFAM" id="SSF101148">
    <property type="entry name" value="Plant invertase/pectin methylesterase inhibitor"/>
    <property type="match status" value="1"/>
</dbReference>
<dbReference type="AlphaFoldDB" id="A0A444XYT4"/>
<dbReference type="Proteomes" id="UP000289738">
    <property type="component" value="Chromosome B08"/>
</dbReference>
<dbReference type="PANTHER" id="PTHR31890:SF9">
    <property type="entry name" value="PLANT INVERTASE_PECTIN METHYLESTERASE INHIBITOR SUPERFAMILY PROTEIN"/>
    <property type="match status" value="1"/>
</dbReference>